<proteinExistence type="predicted"/>
<evidence type="ECO:0000313" key="4">
    <source>
        <dbReference type="Proteomes" id="UP001597181"/>
    </source>
</evidence>
<accession>A0ABW3TI73</accession>
<dbReference type="CDD" id="cd00431">
    <property type="entry name" value="cysteine_hydrolases"/>
    <property type="match status" value="1"/>
</dbReference>
<feature type="domain" description="Isochorismatase-like" evidence="2">
    <location>
        <begin position="8"/>
        <end position="182"/>
    </location>
</feature>
<dbReference type="Proteomes" id="UP001597181">
    <property type="component" value="Unassembled WGS sequence"/>
</dbReference>
<evidence type="ECO:0000256" key="1">
    <source>
        <dbReference type="ARBA" id="ARBA00022801"/>
    </source>
</evidence>
<dbReference type="Pfam" id="PF00857">
    <property type="entry name" value="Isochorismatase"/>
    <property type="match status" value="1"/>
</dbReference>
<organism evidence="3 4">
    <name type="scientific">Leucobacter albus</name>
    <dbReference type="NCBI Taxonomy" id="272210"/>
    <lineage>
        <taxon>Bacteria</taxon>
        <taxon>Bacillati</taxon>
        <taxon>Actinomycetota</taxon>
        <taxon>Actinomycetes</taxon>
        <taxon>Micrococcales</taxon>
        <taxon>Microbacteriaceae</taxon>
        <taxon>Leucobacter</taxon>
    </lineage>
</organism>
<dbReference type="PANTHER" id="PTHR43540:SF6">
    <property type="entry name" value="ISOCHORISMATASE-LIKE DOMAIN-CONTAINING PROTEIN"/>
    <property type="match status" value="1"/>
</dbReference>
<dbReference type="InterPro" id="IPR050272">
    <property type="entry name" value="Isochorismatase-like_hydrls"/>
</dbReference>
<dbReference type="GO" id="GO:0016787">
    <property type="term" value="F:hydrolase activity"/>
    <property type="evidence" value="ECO:0007669"/>
    <property type="project" value="UniProtKB-KW"/>
</dbReference>
<dbReference type="EMBL" id="JBHTLY010000001">
    <property type="protein sequence ID" value="MFD1200431.1"/>
    <property type="molecule type" value="Genomic_DNA"/>
</dbReference>
<keyword evidence="1 3" id="KW-0378">Hydrolase</keyword>
<evidence type="ECO:0000259" key="2">
    <source>
        <dbReference type="Pfam" id="PF00857"/>
    </source>
</evidence>
<evidence type="ECO:0000313" key="3">
    <source>
        <dbReference type="EMBL" id="MFD1200431.1"/>
    </source>
</evidence>
<dbReference type="SUPFAM" id="SSF52499">
    <property type="entry name" value="Isochorismatase-like hydrolases"/>
    <property type="match status" value="1"/>
</dbReference>
<dbReference type="InterPro" id="IPR036380">
    <property type="entry name" value="Isochorismatase-like_sf"/>
</dbReference>
<comment type="caution">
    <text evidence="3">The sequence shown here is derived from an EMBL/GenBank/DDBJ whole genome shotgun (WGS) entry which is preliminary data.</text>
</comment>
<dbReference type="Gene3D" id="3.40.50.850">
    <property type="entry name" value="Isochorismatase-like"/>
    <property type="match status" value="1"/>
</dbReference>
<reference evidence="4" key="1">
    <citation type="journal article" date="2019" name="Int. J. Syst. Evol. Microbiol.">
        <title>The Global Catalogue of Microorganisms (GCM) 10K type strain sequencing project: providing services to taxonomists for standard genome sequencing and annotation.</title>
        <authorList>
            <consortium name="The Broad Institute Genomics Platform"/>
            <consortium name="The Broad Institute Genome Sequencing Center for Infectious Disease"/>
            <person name="Wu L."/>
            <person name="Ma J."/>
        </authorList>
    </citation>
    <scope>NUCLEOTIDE SEQUENCE [LARGE SCALE GENOMIC DNA]</scope>
    <source>
        <strain evidence="4">CCUG 50213</strain>
    </source>
</reference>
<dbReference type="PANTHER" id="PTHR43540">
    <property type="entry name" value="PEROXYUREIDOACRYLATE/UREIDOACRYLATE AMIDOHYDROLASE-RELATED"/>
    <property type="match status" value="1"/>
</dbReference>
<name>A0ABW3TI73_9MICO</name>
<gene>
    <name evidence="3" type="ORF">ACFQ3U_00795</name>
</gene>
<protein>
    <submittedName>
        <fullName evidence="3">Cysteine hydrolase family protein</fullName>
    </submittedName>
</protein>
<dbReference type="RefSeq" id="WP_343958628.1">
    <property type="nucleotide sequence ID" value="NZ_BAAAKZ010000003.1"/>
</dbReference>
<dbReference type="InterPro" id="IPR000868">
    <property type="entry name" value="Isochorismatase-like_dom"/>
</dbReference>
<sequence length="188" mass="20816">MTTSSPKTALLLVDVINSFYEAGQPNYYPEVAATLPALAALRDTARERDALLVHSVERHYRGLEDFEFAKLPRHHQSGEHDADYFPGFEPVERANEIVVPKRRYSGFYATDLDLVLREQGIGRVIVAGVKTNVCIRATVQDAFAGGFEVVVPREATNSNRPHLAAASLEDIERYFGSVVSLADALELL</sequence>
<keyword evidence="4" id="KW-1185">Reference proteome</keyword>